<name>A0A2P5AYZ9_PARAD</name>
<evidence type="ECO:0000313" key="1">
    <source>
        <dbReference type="EMBL" id="PON41780.1"/>
    </source>
</evidence>
<comment type="caution">
    <text evidence="1">The sequence shown here is derived from an EMBL/GenBank/DDBJ whole genome shotgun (WGS) entry which is preliminary data.</text>
</comment>
<reference evidence="2" key="1">
    <citation type="submission" date="2016-06" db="EMBL/GenBank/DDBJ databases">
        <title>Parallel loss of symbiosis genes in relatives of nitrogen-fixing non-legume Parasponia.</title>
        <authorList>
            <person name="Van Velzen R."/>
            <person name="Holmer R."/>
            <person name="Bu F."/>
            <person name="Rutten L."/>
            <person name="Van Zeijl A."/>
            <person name="Liu W."/>
            <person name="Santuari L."/>
            <person name="Cao Q."/>
            <person name="Sharma T."/>
            <person name="Shen D."/>
            <person name="Roswanjaya Y."/>
            <person name="Wardhani T."/>
            <person name="Kalhor M.S."/>
            <person name="Jansen J."/>
            <person name="Van den Hoogen J."/>
            <person name="Gungor B."/>
            <person name="Hartog M."/>
            <person name="Hontelez J."/>
            <person name="Verver J."/>
            <person name="Yang W.-C."/>
            <person name="Schijlen E."/>
            <person name="Repin R."/>
            <person name="Schilthuizen M."/>
            <person name="Schranz E."/>
            <person name="Heidstra R."/>
            <person name="Miyata K."/>
            <person name="Fedorova E."/>
            <person name="Kohlen W."/>
            <person name="Bisseling T."/>
            <person name="Smit S."/>
            <person name="Geurts R."/>
        </authorList>
    </citation>
    <scope>NUCLEOTIDE SEQUENCE [LARGE SCALE GENOMIC DNA]</scope>
    <source>
        <strain evidence="2">cv. WU1-14</strain>
    </source>
</reference>
<accession>A0A2P5AYZ9</accession>
<dbReference type="AlphaFoldDB" id="A0A2P5AYZ9"/>
<sequence length="56" mass="6125">SSVSDKARHGLFISRQRLGWMGASGLEAGSARIGFDGKSFGHVLKLRCLCEKEMEN</sequence>
<evidence type="ECO:0000313" key="2">
    <source>
        <dbReference type="Proteomes" id="UP000237105"/>
    </source>
</evidence>
<proteinExistence type="predicted"/>
<keyword evidence="2" id="KW-1185">Reference proteome</keyword>
<gene>
    <name evidence="1" type="ORF">PanWU01x14_286800</name>
</gene>
<organism evidence="1 2">
    <name type="scientific">Parasponia andersonii</name>
    <name type="common">Sponia andersonii</name>
    <dbReference type="NCBI Taxonomy" id="3476"/>
    <lineage>
        <taxon>Eukaryota</taxon>
        <taxon>Viridiplantae</taxon>
        <taxon>Streptophyta</taxon>
        <taxon>Embryophyta</taxon>
        <taxon>Tracheophyta</taxon>
        <taxon>Spermatophyta</taxon>
        <taxon>Magnoliopsida</taxon>
        <taxon>eudicotyledons</taxon>
        <taxon>Gunneridae</taxon>
        <taxon>Pentapetalae</taxon>
        <taxon>rosids</taxon>
        <taxon>fabids</taxon>
        <taxon>Rosales</taxon>
        <taxon>Cannabaceae</taxon>
        <taxon>Parasponia</taxon>
    </lineage>
</organism>
<protein>
    <submittedName>
        <fullName evidence="1">Uncharacterized protein</fullName>
    </submittedName>
</protein>
<dbReference type="EMBL" id="JXTB01000407">
    <property type="protein sequence ID" value="PON41780.1"/>
    <property type="molecule type" value="Genomic_DNA"/>
</dbReference>
<feature type="non-terminal residue" evidence="1">
    <location>
        <position position="1"/>
    </location>
</feature>
<dbReference type="Proteomes" id="UP000237105">
    <property type="component" value="Unassembled WGS sequence"/>
</dbReference>